<evidence type="ECO:0000313" key="3">
    <source>
        <dbReference type="Proteomes" id="UP000026915"/>
    </source>
</evidence>
<evidence type="ECO:0000259" key="1">
    <source>
        <dbReference type="Pfam" id="PF07727"/>
    </source>
</evidence>
<evidence type="ECO:0000313" key="2">
    <source>
        <dbReference type="EMBL" id="EOY09192.1"/>
    </source>
</evidence>
<dbReference type="Pfam" id="PF07727">
    <property type="entry name" value="RVT_2"/>
    <property type="match status" value="1"/>
</dbReference>
<feature type="domain" description="Reverse transcriptase Ty1/copia-type" evidence="1">
    <location>
        <begin position="1"/>
        <end position="114"/>
    </location>
</feature>
<dbReference type="eggNOG" id="KOG0017">
    <property type="taxonomic scope" value="Eukaryota"/>
</dbReference>
<accession>A0A061EXT3</accession>
<gene>
    <name evidence="2" type="ORF">TCM_024592</name>
</gene>
<name>A0A061EXT3_THECC</name>
<dbReference type="InParanoid" id="A0A061EXT3"/>
<dbReference type="EMBL" id="CM001883">
    <property type="protein sequence ID" value="EOY09192.1"/>
    <property type="molecule type" value="Genomic_DNA"/>
</dbReference>
<dbReference type="Gramene" id="EOY09192">
    <property type="protein sequence ID" value="EOY09192"/>
    <property type="gene ID" value="TCM_024592"/>
</dbReference>
<dbReference type="AlphaFoldDB" id="A0A061EXT3"/>
<protein>
    <recommendedName>
        <fullName evidence="1">Reverse transcriptase Ty1/copia-type domain-containing protein</fullName>
    </recommendedName>
</protein>
<organism evidence="2 3">
    <name type="scientific">Theobroma cacao</name>
    <name type="common">Cacao</name>
    <name type="synonym">Cocoa</name>
    <dbReference type="NCBI Taxonomy" id="3641"/>
    <lineage>
        <taxon>Eukaryota</taxon>
        <taxon>Viridiplantae</taxon>
        <taxon>Streptophyta</taxon>
        <taxon>Embryophyta</taxon>
        <taxon>Tracheophyta</taxon>
        <taxon>Spermatophyta</taxon>
        <taxon>Magnoliopsida</taxon>
        <taxon>eudicotyledons</taxon>
        <taxon>Gunneridae</taxon>
        <taxon>Pentapetalae</taxon>
        <taxon>rosids</taxon>
        <taxon>malvids</taxon>
        <taxon>Malvales</taxon>
        <taxon>Malvaceae</taxon>
        <taxon>Byttnerioideae</taxon>
        <taxon>Theobroma</taxon>
    </lineage>
</organism>
<keyword evidence="3" id="KW-1185">Reference proteome</keyword>
<reference evidence="2 3" key="1">
    <citation type="journal article" date="2013" name="Genome Biol.">
        <title>The genome sequence of the most widely cultivated cacao type and its use to identify candidate genes regulating pod color.</title>
        <authorList>
            <person name="Motamayor J.C."/>
            <person name="Mockaitis K."/>
            <person name="Schmutz J."/>
            <person name="Haiminen N."/>
            <person name="Iii D.L."/>
            <person name="Cornejo O."/>
            <person name="Findley S.D."/>
            <person name="Zheng P."/>
            <person name="Utro F."/>
            <person name="Royaert S."/>
            <person name="Saski C."/>
            <person name="Jenkins J."/>
            <person name="Podicheti R."/>
            <person name="Zhao M."/>
            <person name="Scheffler B.E."/>
            <person name="Stack J.C."/>
            <person name="Feltus F.A."/>
            <person name="Mustiga G.M."/>
            <person name="Amores F."/>
            <person name="Phillips W."/>
            <person name="Marelli J.P."/>
            <person name="May G.D."/>
            <person name="Shapiro H."/>
            <person name="Ma J."/>
            <person name="Bustamante C.D."/>
            <person name="Schnell R.J."/>
            <person name="Main D."/>
            <person name="Gilbert D."/>
            <person name="Parida L."/>
            <person name="Kuhn D.N."/>
        </authorList>
    </citation>
    <scope>NUCLEOTIDE SEQUENCE [LARGE SCALE GENOMIC DNA]</scope>
    <source>
        <strain evidence="3">cv. Matina 1-6</strain>
    </source>
</reference>
<dbReference type="Proteomes" id="UP000026915">
    <property type="component" value="Chromosome 5"/>
</dbReference>
<proteinExistence type="predicted"/>
<sequence>MWYQRLSKYLIKEGYKNDLVCPCMCIKKSYTRFVMIIVYVDDMNLIGTSEELSKIAKYLKREFEVKDLGKTKLCLSLKLKHKTNGILVHQSAYIDRWLICFNMDKTHPLSTPMVVRSLNPQKDLFHPKKPNKEIFDPKVPQLNAIRALMYLTQRTRSDIAFAINLLACCSFEPT</sequence>
<dbReference type="STRING" id="3641.A0A061EXT3"/>
<dbReference type="HOGENOM" id="CLU_001650_10_0_1"/>
<dbReference type="InterPro" id="IPR013103">
    <property type="entry name" value="RVT_2"/>
</dbReference>
<dbReference type="OMA" id="LACCSFE"/>